<comment type="caution">
    <text evidence="3">The sequence shown here is derived from an EMBL/GenBank/DDBJ whole genome shotgun (WGS) entry which is preliminary data.</text>
</comment>
<evidence type="ECO:0000313" key="3">
    <source>
        <dbReference type="EMBL" id="CAB9502739.1"/>
    </source>
</evidence>
<evidence type="ECO:0000313" key="4">
    <source>
        <dbReference type="Proteomes" id="UP001153069"/>
    </source>
</evidence>
<protein>
    <submittedName>
        <fullName evidence="3">Methyltransferase</fullName>
    </submittedName>
</protein>
<keyword evidence="4" id="KW-1185">Reference proteome</keyword>
<name>A0A9N8DL53_9STRA</name>
<feature type="region of interest" description="Disordered" evidence="1">
    <location>
        <begin position="1"/>
        <end position="42"/>
    </location>
</feature>
<dbReference type="AlphaFoldDB" id="A0A9N8DL53"/>
<feature type="compositionally biased region" description="Basic residues" evidence="1">
    <location>
        <begin position="24"/>
        <end position="33"/>
    </location>
</feature>
<dbReference type="GO" id="GO:0008168">
    <property type="term" value="F:methyltransferase activity"/>
    <property type="evidence" value="ECO:0007669"/>
    <property type="project" value="UniProtKB-KW"/>
</dbReference>
<dbReference type="CDD" id="cd02440">
    <property type="entry name" value="AdoMet_MTases"/>
    <property type="match status" value="1"/>
</dbReference>
<dbReference type="Proteomes" id="UP001153069">
    <property type="component" value="Unassembled WGS sequence"/>
</dbReference>
<feature type="compositionally biased region" description="Polar residues" evidence="1">
    <location>
        <begin position="1"/>
        <end position="10"/>
    </location>
</feature>
<dbReference type="InterPro" id="IPR041698">
    <property type="entry name" value="Methyltransf_25"/>
</dbReference>
<dbReference type="EMBL" id="CAICTM010000143">
    <property type="protein sequence ID" value="CAB9502739.1"/>
    <property type="molecule type" value="Genomic_DNA"/>
</dbReference>
<reference evidence="3" key="1">
    <citation type="submission" date="2020-06" db="EMBL/GenBank/DDBJ databases">
        <authorList>
            <consortium name="Plant Systems Biology data submission"/>
        </authorList>
    </citation>
    <scope>NUCLEOTIDE SEQUENCE</scope>
    <source>
        <strain evidence="3">D6</strain>
    </source>
</reference>
<feature type="domain" description="Methyltransferase" evidence="2">
    <location>
        <begin position="77"/>
        <end position="119"/>
    </location>
</feature>
<feature type="compositionally biased region" description="Basic and acidic residues" evidence="1">
    <location>
        <begin position="11"/>
        <end position="23"/>
    </location>
</feature>
<dbReference type="Pfam" id="PF13649">
    <property type="entry name" value="Methyltransf_25"/>
    <property type="match status" value="1"/>
</dbReference>
<evidence type="ECO:0000256" key="1">
    <source>
        <dbReference type="SAM" id="MobiDB-lite"/>
    </source>
</evidence>
<accession>A0A9N8DL53</accession>
<dbReference type="GO" id="GO:0032259">
    <property type="term" value="P:methylation"/>
    <property type="evidence" value="ECO:0007669"/>
    <property type="project" value="UniProtKB-KW"/>
</dbReference>
<proteinExistence type="predicted"/>
<dbReference type="SUPFAM" id="SSF53335">
    <property type="entry name" value="S-adenosyl-L-methionine-dependent methyltransferases"/>
    <property type="match status" value="1"/>
</dbReference>
<keyword evidence="3" id="KW-0489">Methyltransferase</keyword>
<dbReference type="OrthoDB" id="3647at2759"/>
<dbReference type="InterPro" id="IPR029063">
    <property type="entry name" value="SAM-dependent_MTases_sf"/>
</dbReference>
<keyword evidence="3" id="KW-0808">Transferase</keyword>
<gene>
    <name evidence="3" type="ORF">SEMRO_144_G067130.1</name>
</gene>
<evidence type="ECO:0000259" key="2">
    <source>
        <dbReference type="Pfam" id="PF13649"/>
    </source>
</evidence>
<sequence length="200" mass="22182">MSAPTTSCRNHQVEPHGHDDDHHQNHHHRHDHHHGHDVFADKSHCYDTPEHELRVQGIAAAIVKHAPNSLNKNTKLMDFGAGTGLLTKYLAPHVGHVTAVDVSPSMLEQFRSKAFAKQFAKCTAPGGFLALADLDRTKGDFRHNHHHQEGGMVHRGIERSELEAYASQAGFVGISFHTVAVDEEKDGDYPIFLMTAKKST</sequence>
<dbReference type="Gene3D" id="3.40.50.150">
    <property type="entry name" value="Vaccinia Virus protein VP39"/>
    <property type="match status" value="1"/>
</dbReference>
<organism evidence="3 4">
    <name type="scientific">Seminavis robusta</name>
    <dbReference type="NCBI Taxonomy" id="568900"/>
    <lineage>
        <taxon>Eukaryota</taxon>
        <taxon>Sar</taxon>
        <taxon>Stramenopiles</taxon>
        <taxon>Ochrophyta</taxon>
        <taxon>Bacillariophyta</taxon>
        <taxon>Bacillariophyceae</taxon>
        <taxon>Bacillariophycidae</taxon>
        <taxon>Naviculales</taxon>
        <taxon>Naviculaceae</taxon>
        <taxon>Seminavis</taxon>
    </lineage>
</organism>